<evidence type="ECO:0000313" key="2">
    <source>
        <dbReference type="EMBL" id="TSJ79333.1"/>
    </source>
</evidence>
<protein>
    <submittedName>
        <fullName evidence="2">DUF2334 domain-containing protein</fullName>
    </submittedName>
</protein>
<feature type="signal peptide" evidence="1">
    <location>
        <begin position="1"/>
        <end position="24"/>
    </location>
</feature>
<dbReference type="RefSeq" id="WP_144229778.1">
    <property type="nucleotide sequence ID" value="NZ_CBCRVV010000007.1"/>
</dbReference>
<keyword evidence="3" id="KW-1185">Reference proteome</keyword>
<dbReference type="AlphaFoldDB" id="A0A556QRS7"/>
<accession>A0A556QRS7</accession>
<dbReference type="PROSITE" id="PS51257">
    <property type="entry name" value="PROKAR_LIPOPROTEIN"/>
    <property type="match status" value="1"/>
</dbReference>
<dbReference type="InterPro" id="IPR018763">
    <property type="entry name" value="DUF2334"/>
</dbReference>
<comment type="caution">
    <text evidence="2">The sequence shown here is derived from an EMBL/GenBank/DDBJ whole genome shotgun (WGS) entry which is preliminary data.</text>
</comment>
<dbReference type="EMBL" id="VMBG01000001">
    <property type="protein sequence ID" value="TSJ79333.1"/>
    <property type="molecule type" value="Genomic_DNA"/>
</dbReference>
<evidence type="ECO:0000256" key="1">
    <source>
        <dbReference type="SAM" id="SignalP"/>
    </source>
</evidence>
<dbReference type="Proteomes" id="UP000315648">
    <property type="component" value="Unassembled WGS sequence"/>
</dbReference>
<gene>
    <name evidence="2" type="ORF">FPL22_08600</name>
</gene>
<evidence type="ECO:0000313" key="3">
    <source>
        <dbReference type="Proteomes" id="UP000315648"/>
    </source>
</evidence>
<proteinExistence type="predicted"/>
<sequence>MPRSPMRSLFFALTALACIAPALRAQTPPPAHIVPVVFKLDDVRTNDSGYLSDRWRKLLPLVRERQIKLSLGVIANSLENPKPAYIAWLKEMHATGLVEFWFHGYDHGVRKVGDVEAAEFTALTYGEQKERFDKSQKLAQEKLGFTFQTFGPPGGGKLAATDADLDATARVLTDDPSMKVWLYPSPIDARGEKLNAAGKVTVLDRVWAVNIEQPLFVPNSEKFIAGYNKHAANRRYFILQGHANKWDEPRWAEFLKIVDYITQNKIPTLLPTELAASLKTSASKN</sequence>
<dbReference type="InterPro" id="IPR011330">
    <property type="entry name" value="Glyco_hydro/deAcase_b/a-brl"/>
</dbReference>
<dbReference type="GO" id="GO:0005975">
    <property type="term" value="P:carbohydrate metabolic process"/>
    <property type="evidence" value="ECO:0007669"/>
    <property type="project" value="InterPro"/>
</dbReference>
<dbReference type="Gene3D" id="3.20.20.370">
    <property type="entry name" value="Glycoside hydrolase/deacetylase"/>
    <property type="match status" value="1"/>
</dbReference>
<keyword evidence="1" id="KW-0732">Signal</keyword>
<feature type="chain" id="PRO_5022232643" evidence="1">
    <location>
        <begin position="25"/>
        <end position="285"/>
    </location>
</feature>
<name>A0A556QRS7_9BACT</name>
<dbReference type="Pfam" id="PF10096">
    <property type="entry name" value="DUF2334"/>
    <property type="match status" value="1"/>
</dbReference>
<reference evidence="2 3" key="1">
    <citation type="submission" date="2019-07" db="EMBL/GenBank/DDBJ databases">
        <title>Description of 53C-WASEF.</title>
        <authorList>
            <person name="Pitt A."/>
            <person name="Hahn M.W."/>
        </authorList>
    </citation>
    <scope>NUCLEOTIDE SEQUENCE [LARGE SCALE GENOMIC DNA]</scope>
    <source>
        <strain evidence="2 3">53C-WASEF</strain>
    </source>
</reference>
<dbReference type="OrthoDB" id="193920at2"/>
<organism evidence="2 3">
    <name type="scientific">Rariglobus hedericola</name>
    <dbReference type="NCBI Taxonomy" id="2597822"/>
    <lineage>
        <taxon>Bacteria</taxon>
        <taxon>Pseudomonadati</taxon>
        <taxon>Verrucomicrobiota</taxon>
        <taxon>Opitutia</taxon>
        <taxon>Opitutales</taxon>
        <taxon>Opitutaceae</taxon>
        <taxon>Rariglobus</taxon>
    </lineage>
</organism>
<dbReference type="SUPFAM" id="SSF88713">
    <property type="entry name" value="Glycoside hydrolase/deacetylase"/>
    <property type="match status" value="1"/>
</dbReference>